<protein>
    <submittedName>
        <fullName evidence="2">Uncharacterized protein</fullName>
    </submittedName>
</protein>
<comment type="caution">
    <text evidence="2">The sequence shown here is derived from an EMBL/GenBank/DDBJ whole genome shotgun (WGS) entry which is preliminary data.</text>
</comment>
<sequence>MRLLAVIALIFTTLVIASPVDDIHGPLLPDEARCRHGYDSDVMNVTLVESVGNAVTRTFANVETLGILAFISHSFQQPVGISDRPGKVSRAGEEYQPGVGARPCAFNFRDASKIGINLEKLNTTFGPVDPMYIGEVWCRVTIATTSHLPESIATSTVQPPTSNTTTVISPAKDFPVLPQDFPDMSPEWDSHVCSTSTNGERHFTVKYRTIARHDLKRTNGSHYPSLNPRRSYVQGSALHSAKRFMSGFPKIAMAAYLIERRFQLSPPNDQKKPHPPLKFWGKHTVKIRDGQWGSLPQMQQFATGTSTMRP</sequence>
<evidence type="ECO:0000313" key="2">
    <source>
        <dbReference type="EMBL" id="KAJ5177178.1"/>
    </source>
</evidence>
<dbReference type="GeneID" id="81424356"/>
<reference evidence="2" key="1">
    <citation type="submission" date="2022-11" db="EMBL/GenBank/DDBJ databases">
        <authorList>
            <person name="Petersen C."/>
        </authorList>
    </citation>
    <scope>NUCLEOTIDE SEQUENCE</scope>
    <source>
        <strain evidence="2">IBT 26290</strain>
    </source>
</reference>
<dbReference type="RefSeq" id="XP_056548786.1">
    <property type="nucleotide sequence ID" value="XM_056685180.1"/>
</dbReference>
<evidence type="ECO:0000313" key="3">
    <source>
        <dbReference type="Proteomes" id="UP001149163"/>
    </source>
</evidence>
<dbReference type="EMBL" id="JAPQKN010000001">
    <property type="protein sequence ID" value="KAJ5177178.1"/>
    <property type="molecule type" value="Genomic_DNA"/>
</dbReference>
<name>A0A9W9II72_9EURO</name>
<dbReference type="Proteomes" id="UP001149163">
    <property type="component" value="Unassembled WGS sequence"/>
</dbReference>
<keyword evidence="3" id="KW-1185">Reference proteome</keyword>
<gene>
    <name evidence="2" type="ORF">N7482_003055</name>
</gene>
<reference evidence="2" key="2">
    <citation type="journal article" date="2023" name="IMA Fungus">
        <title>Comparative genomic study of the Penicillium genus elucidates a diverse pangenome and 15 lateral gene transfer events.</title>
        <authorList>
            <person name="Petersen C."/>
            <person name="Sorensen T."/>
            <person name="Nielsen M.R."/>
            <person name="Sondergaard T.E."/>
            <person name="Sorensen J.L."/>
            <person name="Fitzpatrick D.A."/>
            <person name="Frisvad J.C."/>
            <person name="Nielsen K.L."/>
        </authorList>
    </citation>
    <scope>NUCLEOTIDE SEQUENCE</scope>
    <source>
        <strain evidence="2">IBT 26290</strain>
    </source>
</reference>
<accession>A0A9W9II72</accession>
<dbReference type="AlphaFoldDB" id="A0A9W9II72"/>
<proteinExistence type="predicted"/>
<feature type="chain" id="PRO_5040931886" evidence="1">
    <location>
        <begin position="18"/>
        <end position="310"/>
    </location>
</feature>
<feature type="signal peptide" evidence="1">
    <location>
        <begin position="1"/>
        <end position="17"/>
    </location>
</feature>
<evidence type="ECO:0000256" key="1">
    <source>
        <dbReference type="SAM" id="SignalP"/>
    </source>
</evidence>
<keyword evidence="1" id="KW-0732">Signal</keyword>
<organism evidence="2 3">
    <name type="scientific">Penicillium canariense</name>
    <dbReference type="NCBI Taxonomy" id="189055"/>
    <lineage>
        <taxon>Eukaryota</taxon>
        <taxon>Fungi</taxon>
        <taxon>Dikarya</taxon>
        <taxon>Ascomycota</taxon>
        <taxon>Pezizomycotina</taxon>
        <taxon>Eurotiomycetes</taxon>
        <taxon>Eurotiomycetidae</taxon>
        <taxon>Eurotiales</taxon>
        <taxon>Aspergillaceae</taxon>
        <taxon>Penicillium</taxon>
    </lineage>
</organism>